<gene>
    <name evidence="2" type="ORF">H4Q32_020137</name>
</gene>
<evidence type="ECO:0000313" key="2">
    <source>
        <dbReference type="EMBL" id="KAI2648961.1"/>
    </source>
</evidence>
<feature type="region of interest" description="Disordered" evidence="1">
    <location>
        <begin position="486"/>
        <end position="511"/>
    </location>
</feature>
<feature type="region of interest" description="Disordered" evidence="1">
    <location>
        <begin position="711"/>
        <end position="734"/>
    </location>
</feature>
<feature type="region of interest" description="Disordered" evidence="1">
    <location>
        <begin position="359"/>
        <end position="382"/>
    </location>
</feature>
<feature type="region of interest" description="Disordered" evidence="1">
    <location>
        <begin position="896"/>
        <end position="915"/>
    </location>
</feature>
<accession>A0ABQ8LFI6</accession>
<feature type="region of interest" description="Disordered" evidence="1">
    <location>
        <begin position="826"/>
        <end position="861"/>
    </location>
</feature>
<feature type="region of interest" description="Disordered" evidence="1">
    <location>
        <begin position="1580"/>
        <end position="1600"/>
    </location>
</feature>
<feature type="region of interest" description="Disordered" evidence="1">
    <location>
        <begin position="638"/>
        <end position="696"/>
    </location>
</feature>
<feature type="region of interest" description="Disordered" evidence="1">
    <location>
        <begin position="540"/>
        <end position="562"/>
    </location>
</feature>
<feature type="compositionally biased region" description="Acidic residues" evidence="1">
    <location>
        <begin position="1700"/>
        <end position="1719"/>
    </location>
</feature>
<feature type="compositionally biased region" description="Polar residues" evidence="1">
    <location>
        <begin position="1266"/>
        <end position="1300"/>
    </location>
</feature>
<dbReference type="CDD" id="cd15482">
    <property type="entry name" value="Sialidase_non-viral"/>
    <property type="match status" value="1"/>
</dbReference>
<feature type="compositionally biased region" description="Polar residues" evidence="1">
    <location>
        <begin position="1146"/>
        <end position="1155"/>
    </location>
</feature>
<reference evidence="2 3" key="1">
    <citation type="submission" date="2022-01" db="EMBL/GenBank/DDBJ databases">
        <title>A high-quality chromosome-level genome assembly of rohu carp, Labeo rohita.</title>
        <authorList>
            <person name="Arick M.A. II"/>
            <person name="Hsu C.-Y."/>
            <person name="Magbanua Z."/>
            <person name="Pechanova O."/>
            <person name="Grover C."/>
            <person name="Miller E."/>
            <person name="Thrash A."/>
            <person name="Ezzel L."/>
            <person name="Alam S."/>
            <person name="Benzie J."/>
            <person name="Hamilton M."/>
            <person name="Karsi A."/>
            <person name="Lawrence M.L."/>
            <person name="Peterson D.G."/>
        </authorList>
    </citation>
    <scope>NUCLEOTIDE SEQUENCE [LARGE SCALE GENOMIC DNA]</scope>
    <source>
        <strain evidence="3">BAU-BD-2019</strain>
        <tissue evidence="2">Blood</tissue>
    </source>
</reference>
<feature type="compositionally biased region" description="Polar residues" evidence="1">
    <location>
        <begin position="460"/>
        <end position="474"/>
    </location>
</feature>
<feature type="region of interest" description="Disordered" evidence="1">
    <location>
        <begin position="1455"/>
        <end position="1500"/>
    </location>
</feature>
<feature type="region of interest" description="Disordered" evidence="1">
    <location>
        <begin position="1616"/>
        <end position="1719"/>
    </location>
</feature>
<dbReference type="Proteomes" id="UP000830375">
    <property type="component" value="Unassembled WGS sequence"/>
</dbReference>
<dbReference type="EMBL" id="JACTAM010000024">
    <property type="protein sequence ID" value="KAI2648961.1"/>
    <property type="molecule type" value="Genomic_DNA"/>
</dbReference>
<feature type="region of interest" description="Disordered" evidence="1">
    <location>
        <begin position="1145"/>
        <end position="1234"/>
    </location>
</feature>
<feature type="region of interest" description="Disordered" evidence="1">
    <location>
        <begin position="1042"/>
        <end position="1090"/>
    </location>
</feature>
<feature type="compositionally biased region" description="Basic and acidic residues" evidence="1">
    <location>
        <begin position="1464"/>
        <end position="1474"/>
    </location>
</feature>
<name>A0ABQ8LFI6_LABRO</name>
<feature type="compositionally biased region" description="Polar residues" evidence="1">
    <location>
        <begin position="1312"/>
        <end position="1339"/>
    </location>
</feature>
<feature type="compositionally biased region" description="Low complexity" evidence="1">
    <location>
        <begin position="677"/>
        <end position="696"/>
    </location>
</feature>
<sequence>MSTHDLKLQQSTCQSGVKASVKCYVLEQEILYTQPDKSRFQNVSEHEKLHPGPLAQNIYNKKDLDTITTASSPSLQLTGQLRSSREFQIKQIILLRPKEDLVFPIEETKKTQRRKKTLQATTNLHSTHEAIKNTANQHHTELRDVFSPTEQCGESTGELFKYGDGPQASFNEESFATLHQHGCNTHKQEQNTGIQHNIDLQIVHDDSERHSTQPFCEVQAEFNKESGVSDCRENAATTQYHSNLTSRDVDNDLKASTDSHHSKVANQVLSLDSFPLENTPEPGPISPTSAMLSSALASVLAPPWTGRLRRPKQGGSEVQHEPQDSGQNFNPSTLFRQDRQQPFLPSQRRPFEHMLANDNDMHLAGGTSPDWQKENSSPNITPTIYQKRPIIKSSSVGMYNTTDLPPTSLDARRLPNSSHSGYRISKTGDEHEPYKSLSSKPTTSSLLLSLRRSNLRSSSDEPTQSQTQMNRSVRSLTLPSRVALKHPSFANSVTPNDQTSDGPARTEEIPVSQYPFSPRIKNRVPLRASLFLNNPETEISKRPEAEEERFPHSTTKTSQVGVPRAQESAYLVLLRKYSSTENLNPVDQYTGNNTSLTKQQVTPVATISSKDSSNFIVQQSGFTVQKLKSQSVQNIITSSSSGTSTFTDRINYSPRKDSSVDGSPRNRRQMYLDSKKYSQSSQSSMGLSNPLSPSRPLRSVRVPSIYSYLRDSTPSFHSQRGETSPPKQDVTPQSYQKTLPSRFSFDFNPVVPQAQPLQRSFSAHVAPAHSLPPDFGRRSAPRLSTSPYTSLISSRPMLNNTLQEQSSPPVSKTNIQSTSYDIVTTPADFVKGDPSPSPSTYSNIIGRSKEQLASPNREQRTRVQAYTSALDNHKPAQPCLLQTAPDASFVMESRSANISPHPRQPDTGSNNFSHQEHDGLMERQLDKDIAYPKHRLSEKDKYLLPDKLTVESETPLTAEKETPAVHMHERLQETQSSNSKKGLFSSLVKRDKEAVFSSASLPDKEVVSSQYFKTKRHMPVLKTNSRIDQVLNRLKLTFGVKRSDSSLDTQPKKSKSPTQQLSDTETIERPKTEEKTYSESHPEPLNSSLATDKTLFSSLSLLTPKKSEITLNMDGQNKSKAEANYSGCTREAPNSSLTIDKASFASCGSSSPLTSKRSEKSLNMDWQNRSTTEQKGSGSTWEAPNSSLATDKPSFGSSSPLTLKRSGNILNMDWQSRSTTEQKGSGSTWEAPNSSLTTDKEFFASYGSSSPLTLKRLEKSLNMDWQNRSTTEQKGSGSTWEAPTSSLASDKPSFGSSSPLTLKRSGNILNMDWQSRSTTEQKGSGSTWEAPKSSLTTDKASFESLSPLPLKRSENNLNMDWHNRSTNIQMDSGCTWEPPNPSLTTDKASFASFESLSPLPLKRSENTLNMDWHNRSTTEQMGSGCTWEPPNSSLTTDKASFASFGSLSPLALKKSSENKLNVDQQKRHSDENGNRSHGRSLSPHMRKAQSMSRSATLPHYRKSGPPSPFYLFDFDSEDIQNDNVFYSPMSKKTNSLCESDDFSPLSATKIPMQQNLVRSGLSLSCADLKYGLHNGRSFSVSSVVSSRPSGPGRISTSSISDLSSLDDFVPKGSYTAVDSPMSSSLSPIYNDTGEQSQPEYTDDHLDLDDADPTPPPSPTMSSSPRRISQAPSVSSPMWATPESLSPRGILPSRTSLTVFEESDSDTTTDDEYYLDNGGEDANIDYSLGMKRTPEIKHHPTSPAGKTTSENNVILVPQLETVHSRAARIIQRAWRAHVDTAVFKHLKKLVSFHNQGDPRLLLRFINPAEADILDAASGALIRFRLGGPTYPPNIYFKIYTRAPIVDMCASSPKDYTQLKKPAPGQIHNGRLMINDRDDHSRWYQRVENNGWRILSCKISMFEDPITQETNVKKIQFHHCKILRRQDVERRKKIRKIEWMRKMYAEGLLHAHTQQSETELLVQKSTERIMNSLELTGPDSVSEQEVDELLAWTKALNFEEYICEWMNLGTSKCSIIRQDPVVQASGEPTSGSHLRLECTM</sequence>
<feature type="compositionally biased region" description="Basic and acidic residues" evidence="1">
    <location>
        <begin position="540"/>
        <end position="551"/>
    </location>
</feature>
<evidence type="ECO:0000256" key="1">
    <source>
        <dbReference type="SAM" id="MobiDB-lite"/>
    </source>
</evidence>
<feature type="compositionally biased region" description="Basic and acidic residues" evidence="1">
    <location>
        <begin position="1066"/>
        <end position="1082"/>
    </location>
</feature>
<feature type="compositionally biased region" description="Low complexity" evidence="1">
    <location>
        <begin position="638"/>
        <end position="647"/>
    </location>
</feature>
<dbReference type="PANTHER" id="PTHR33504:SF2">
    <property type="entry name" value="PROTEIN MFI"/>
    <property type="match status" value="1"/>
</dbReference>
<evidence type="ECO:0000313" key="3">
    <source>
        <dbReference type="Proteomes" id="UP000830375"/>
    </source>
</evidence>
<feature type="compositionally biased region" description="Polar residues" evidence="1">
    <location>
        <begin position="396"/>
        <end position="405"/>
    </location>
</feature>
<feature type="compositionally biased region" description="Polar residues" evidence="1">
    <location>
        <begin position="1665"/>
        <end position="1677"/>
    </location>
</feature>
<feature type="region of interest" description="Disordered" evidence="1">
    <location>
        <begin position="396"/>
        <end position="474"/>
    </location>
</feature>
<organism evidence="2 3">
    <name type="scientific">Labeo rohita</name>
    <name type="common">Indian major carp</name>
    <name type="synonym">Cyprinus rohita</name>
    <dbReference type="NCBI Taxonomy" id="84645"/>
    <lineage>
        <taxon>Eukaryota</taxon>
        <taxon>Metazoa</taxon>
        <taxon>Chordata</taxon>
        <taxon>Craniata</taxon>
        <taxon>Vertebrata</taxon>
        <taxon>Euteleostomi</taxon>
        <taxon>Actinopterygii</taxon>
        <taxon>Neopterygii</taxon>
        <taxon>Teleostei</taxon>
        <taxon>Ostariophysi</taxon>
        <taxon>Cypriniformes</taxon>
        <taxon>Cyprinidae</taxon>
        <taxon>Labeoninae</taxon>
        <taxon>Labeonini</taxon>
        <taxon>Labeo</taxon>
    </lineage>
</organism>
<feature type="compositionally biased region" description="Polar residues" evidence="1">
    <location>
        <begin position="324"/>
        <end position="333"/>
    </location>
</feature>
<feature type="compositionally biased region" description="Polar residues" evidence="1">
    <location>
        <begin position="838"/>
        <end position="861"/>
    </location>
</feature>
<protein>
    <submittedName>
        <fullName evidence="2">Protein MFI</fullName>
    </submittedName>
</protein>
<feature type="region of interest" description="Disordered" evidence="1">
    <location>
        <begin position="1266"/>
        <end position="1339"/>
    </location>
</feature>
<proteinExistence type="predicted"/>
<feature type="compositionally biased region" description="Low complexity" evidence="1">
    <location>
        <begin position="435"/>
        <end position="457"/>
    </location>
</feature>
<feature type="compositionally biased region" description="Polar residues" evidence="1">
    <location>
        <begin position="1164"/>
        <end position="1201"/>
    </location>
</feature>
<feature type="compositionally biased region" description="Polar residues" evidence="1">
    <location>
        <begin position="1213"/>
        <end position="1234"/>
    </location>
</feature>
<feature type="compositionally biased region" description="Polar residues" evidence="1">
    <location>
        <begin position="489"/>
        <end position="501"/>
    </location>
</feature>
<dbReference type="PANTHER" id="PTHR33504">
    <property type="entry name" value="NADH DEHYDROGENASE (UBIQUINONE) 1 BETA SUBCOMPLEX, 4"/>
    <property type="match status" value="1"/>
</dbReference>
<feature type="compositionally biased region" description="Polar residues" evidence="1">
    <location>
        <begin position="1620"/>
        <end position="1639"/>
    </location>
</feature>
<feature type="region of interest" description="Disordered" evidence="1">
    <location>
        <begin position="305"/>
        <end position="333"/>
    </location>
</feature>
<comment type="caution">
    <text evidence="2">The sequence shown here is derived from an EMBL/GenBank/DDBJ whole genome shotgun (WGS) entry which is preliminary data.</text>
</comment>
<keyword evidence="3" id="KW-1185">Reference proteome</keyword>